<comment type="similarity">
    <text evidence="1 6">Belongs to the NusB family.</text>
</comment>
<dbReference type="PANTHER" id="PTHR11078">
    <property type="entry name" value="N UTILIZATION SUBSTANCE PROTEIN B-RELATED"/>
    <property type="match status" value="1"/>
</dbReference>
<dbReference type="InterPro" id="IPR035926">
    <property type="entry name" value="NusB-like_sf"/>
</dbReference>
<feature type="domain" description="NusB/RsmB/TIM44" evidence="7">
    <location>
        <begin position="7"/>
        <end position="131"/>
    </location>
</feature>
<accession>A0A7V0T6V5</accession>
<keyword evidence="2 6" id="KW-0889">Transcription antitermination</keyword>
<keyword evidence="3 6" id="KW-0694">RNA-binding</keyword>
<dbReference type="AlphaFoldDB" id="A0A7V0T6V5"/>
<evidence type="ECO:0000256" key="3">
    <source>
        <dbReference type="ARBA" id="ARBA00022884"/>
    </source>
</evidence>
<dbReference type="InterPro" id="IPR011605">
    <property type="entry name" value="NusB_fam"/>
</dbReference>
<dbReference type="Gene3D" id="1.10.940.10">
    <property type="entry name" value="NusB-like"/>
    <property type="match status" value="1"/>
</dbReference>
<keyword evidence="4 6" id="KW-0805">Transcription regulation</keyword>
<proteinExistence type="inferred from homology"/>
<evidence type="ECO:0000256" key="6">
    <source>
        <dbReference type="HAMAP-Rule" id="MF_00073"/>
    </source>
</evidence>
<dbReference type="SUPFAM" id="SSF48013">
    <property type="entry name" value="NusB-like"/>
    <property type="match status" value="1"/>
</dbReference>
<evidence type="ECO:0000256" key="5">
    <source>
        <dbReference type="ARBA" id="ARBA00023163"/>
    </source>
</evidence>
<dbReference type="CDD" id="cd00619">
    <property type="entry name" value="Terminator_NusB"/>
    <property type="match status" value="1"/>
</dbReference>
<dbReference type="PANTHER" id="PTHR11078:SF3">
    <property type="entry name" value="ANTITERMINATION NUSB DOMAIN-CONTAINING PROTEIN"/>
    <property type="match status" value="1"/>
</dbReference>
<dbReference type="InterPro" id="IPR006027">
    <property type="entry name" value="NusB_RsmB_TIM44"/>
</dbReference>
<gene>
    <name evidence="6 8" type="primary">nusB</name>
    <name evidence="8" type="ORF">ENN51_07260</name>
</gene>
<dbReference type="GO" id="GO:0006353">
    <property type="term" value="P:DNA-templated transcription termination"/>
    <property type="evidence" value="ECO:0007669"/>
    <property type="project" value="UniProtKB-UniRule"/>
</dbReference>
<evidence type="ECO:0000256" key="4">
    <source>
        <dbReference type="ARBA" id="ARBA00023015"/>
    </source>
</evidence>
<organism evidence="8">
    <name type="scientific">candidate division WOR-3 bacterium</name>
    <dbReference type="NCBI Taxonomy" id="2052148"/>
    <lineage>
        <taxon>Bacteria</taxon>
        <taxon>Bacteria division WOR-3</taxon>
    </lineage>
</organism>
<dbReference type="GO" id="GO:0031564">
    <property type="term" value="P:transcription antitermination"/>
    <property type="evidence" value="ECO:0007669"/>
    <property type="project" value="UniProtKB-KW"/>
</dbReference>
<name>A0A7V0T6V5_UNCW3</name>
<dbReference type="GO" id="GO:0005829">
    <property type="term" value="C:cytosol"/>
    <property type="evidence" value="ECO:0007669"/>
    <property type="project" value="TreeGrafter"/>
</dbReference>
<reference evidence="8" key="1">
    <citation type="journal article" date="2020" name="mSystems">
        <title>Genome- and Community-Level Interaction Insights into Carbon Utilization and Element Cycling Functions of Hydrothermarchaeota in Hydrothermal Sediment.</title>
        <authorList>
            <person name="Zhou Z."/>
            <person name="Liu Y."/>
            <person name="Xu W."/>
            <person name="Pan J."/>
            <person name="Luo Z.H."/>
            <person name="Li M."/>
        </authorList>
    </citation>
    <scope>NUCLEOTIDE SEQUENCE [LARGE SCALE GENOMIC DNA]</scope>
    <source>
        <strain evidence="8">SpSt-1182</strain>
    </source>
</reference>
<dbReference type="GO" id="GO:0003723">
    <property type="term" value="F:RNA binding"/>
    <property type="evidence" value="ECO:0007669"/>
    <property type="project" value="UniProtKB-UniRule"/>
</dbReference>
<keyword evidence="5 6" id="KW-0804">Transcription</keyword>
<evidence type="ECO:0000259" key="7">
    <source>
        <dbReference type="Pfam" id="PF01029"/>
    </source>
</evidence>
<dbReference type="Proteomes" id="UP000885672">
    <property type="component" value="Unassembled WGS sequence"/>
</dbReference>
<dbReference type="EMBL" id="DSBX01000271">
    <property type="protein sequence ID" value="HDR00062.1"/>
    <property type="molecule type" value="Genomic_DNA"/>
</dbReference>
<evidence type="ECO:0000256" key="2">
    <source>
        <dbReference type="ARBA" id="ARBA00022814"/>
    </source>
</evidence>
<evidence type="ECO:0000256" key="1">
    <source>
        <dbReference type="ARBA" id="ARBA00005952"/>
    </source>
</evidence>
<comment type="function">
    <text evidence="6">Involved in transcription antitermination. Required for transcription of ribosomal RNA (rRNA) genes. Binds specifically to the boxA antiterminator sequence of the ribosomal RNA (rrn) operons.</text>
</comment>
<comment type="caution">
    <text evidence="8">The sequence shown here is derived from an EMBL/GenBank/DDBJ whole genome shotgun (WGS) entry which is preliminary data.</text>
</comment>
<evidence type="ECO:0000313" key="8">
    <source>
        <dbReference type="EMBL" id="HDR00062.1"/>
    </source>
</evidence>
<dbReference type="Pfam" id="PF01029">
    <property type="entry name" value="NusB"/>
    <property type="match status" value="1"/>
</dbReference>
<dbReference type="NCBIfam" id="TIGR01951">
    <property type="entry name" value="nusB"/>
    <property type="match status" value="1"/>
</dbReference>
<protein>
    <recommendedName>
        <fullName evidence="6">Transcription antitermination protein NusB</fullName>
    </recommendedName>
    <alternativeName>
        <fullName evidence="6">Antitermination factor NusB</fullName>
    </alternativeName>
</protein>
<sequence>MTQRRLAREAALEVLYRLDLVGDEPDEVIEEIVHRRNPSDEAEEHLRRLIDTVIKNQAAIDQVVRDHLQRWRFERLRCLDRALLRLACAELVYLADVPPKVTINEAVDIARKYGDDDSGKFVNGVLDGIYRGLTQET</sequence>
<dbReference type="HAMAP" id="MF_00073">
    <property type="entry name" value="NusB"/>
    <property type="match status" value="1"/>
</dbReference>